<sequence length="85" mass="9247">MMRIPCGHRTMLAPTSSAIMSRRSRRVKSIPSLENAWAAGGGGTRLHRTTGGHDIGGKTSLDAIRLWVTSYYNEPMSCPPFNANS</sequence>
<protein>
    <submittedName>
        <fullName evidence="1">Uncharacterized protein</fullName>
    </submittedName>
</protein>
<proteinExistence type="predicted"/>
<name>A0ABR0GHU6_9PEZI</name>
<keyword evidence="2" id="KW-1185">Reference proteome</keyword>
<comment type="caution">
    <text evidence="1">The sequence shown here is derived from an EMBL/GenBank/DDBJ whole genome shotgun (WGS) entry which is preliminary data.</text>
</comment>
<gene>
    <name evidence="1" type="ORF">QC762_0048840</name>
</gene>
<evidence type="ECO:0000313" key="1">
    <source>
        <dbReference type="EMBL" id="KAK4655325.1"/>
    </source>
</evidence>
<accession>A0ABR0GHU6</accession>
<organism evidence="1 2">
    <name type="scientific">Podospora pseudocomata</name>
    <dbReference type="NCBI Taxonomy" id="2093779"/>
    <lineage>
        <taxon>Eukaryota</taxon>
        <taxon>Fungi</taxon>
        <taxon>Dikarya</taxon>
        <taxon>Ascomycota</taxon>
        <taxon>Pezizomycotina</taxon>
        <taxon>Sordariomycetes</taxon>
        <taxon>Sordariomycetidae</taxon>
        <taxon>Sordariales</taxon>
        <taxon>Podosporaceae</taxon>
        <taxon>Podospora</taxon>
    </lineage>
</organism>
<dbReference type="EMBL" id="JAFFHA010000005">
    <property type="protein sequence ID" value="KAK4655325.1"/>
    <property type="molecule type" value="Genomic_DNA"/>
</dbReference>
<reference evidence="1 2" key="1">
    <citation type="journal article" date="2023" name="bioRxiv">
        <title>High-quality genome assemblies of four members of thePodospora anserinaspecies complex.</title>
        <authorList>
            <person name="Ament-Velasquez S.L."/>
            <person name="Vogan A.A."/>
            <person name="Wallerman O."/>
            <person name="Hartmann F."/>
            <person name="Gautier V."/>
            <person name="Silar P."/>
            <person name="Giraud T."/>
            <person name="Johannesson H."/>
        </authorList>
    </citation>
    <scope>NUCLEOTIDE SEQUENCE [LARGE SCALE GENOMIC DNA]</scope>
    <source>
        <strain evidence="1 2">CBS 415.72m</strain>
    </source>
</reference>
<dbReference type="Proteomes" id="UP001323405">
    <property type="component" value="Unassembled WGS sequence"/>
</dbReference>
<evidence type="ECO:0000313" key="2">
    <source>
        <dbReference type="Proteomes" id="UP001323405"/>
    </source>
</evidence>
<dbReference type="RefSeq" id="XP_062744300.1">
    <property type="nucleotide sequence ID" value="XM_062883462.1"/>
</dbReference>
<dbReference type="GeneID" id="87903062"/>